<protein>
    <submittedName>
        <fullName evidence="8">Tailspike protein</fullName>
    </submittedName>
</protein>
<dbReference type="GO" id="GO:0098994">
    <property type="term" value="P:symbiont entry into host cell via disruption of host cell envelope"/>
    <property type="evidence" value="ECO:0007669"/>
    <property type="project" value="UniProtKB-KW"/>
</dbReference>
<keyword evidence="4" id="KW-0946">Virion</keyword>
<evidence type="ECO:0000313" key="9">
    <source>
        <dbReference type="Proteomes" id="UP000828273"/>
    </source>
</evidence>
<comment type="subcellular location">
    <subcellularLocation>
        <location evidence="1">Virion</location>
    </subcellularLocation>
</comment>
<dbReference type="GO" id="GO:0098015">
    <property type="term" value="C:virus tail"/>
    <property type="evidence" value="ECO:0007669"/>
    <property type="project" value="UniProtKB-KW"/>
</dbReference>
<proteinExistence type="predicted"/>
<feature type="coiled-coil region" evidence="7">
    <location>
        <begin position="122"/>
        <end position="149"/>
    </location>
</feature>
<dbReference type="SUPFAM" id="SSF51126">
    <property type="entry name" value="Pectin lyase-like"/>
    <property type="match status" value="1"/>
</dbReference>
<sequence>MNILRSFTETVVTTPTDLFPISFEYDEKYDAVHVFLNDVAVEDLGYTVSQVNAVTLKVEPAIPEGTVRIERETDIDKMKYIFDAGALFIDQNVDADFKQIVHSQQEVRDGFIKLRGDVLPLVHGLQEALQQAQEASEAAQEAASAAEEAAQVARSADKVIDASGLTQQDINDRLAITYPTAVGLVGKPNLKDADVIYVQCYSNIFDGGDGYYRVSADTTTVADGAYVIRINPNLIATMLNTTGSVDVARFGAVMNADVSPFIEKAFKYFRDVCLTKPYKLNTVVGIPDQNNYSKNVYYLRGLGDPEITVDCPSAVFTSASAKLDPTSTVNKFTAKIDVSNISFIGTTVANSVVFNGDRLYNINVHHNNFKGNITIFKAYVKREVGRQYTQSVSINHNHLTGVYRVIESDKSYNLDFSYNMCEACIGGIYVGVDAPWDPNNISLTIHRNLWEGSGMLLKTNGGIIGGTISANYFENNTFNDAGIEKCLISINRTGTGAGYASGLVISGNTFSGNGAIPDFVDVRYVNQSTESSSTSKTANVKPVVFIGNWSNSYLMTNFAGALLINNRCSNRNTMFNAYSPQEGRVTFASGYLDKPLSSMLSGNLLNLITLDTRPCFTAGYINTNFKTTFDVNVLFKTSGGINTASCSFKLDVFVYTPLGAGTPPKSNLKAVMSAFMQSDTNDIISTGVNETMKSVIGATPTMAVVNNGDGTYGIRLSPFTNASSPNWGAITSARIEYTYQGTLIASHTSTYSTANLLTIT</sequence>
<evidence type="ECO:0000256" key="5">
    <source>
        <dbReference type="ARBA" id="ARBA00023296"/>
    </source>
</evidence>
<evidence type="ECO:0000256" key="3">
    <source>
        <dbReference type="ARBA" id="ARBA00022732"/>
    </source>
</evidence>
<evidence type="ECO:0000256" key="1">
    <source>
        <dbReference type="ARBA" id="ARBA00004328"/>
    </source>
</evidence>
<dbReference type="Proteomes" id="UP000828273">
    <property type="component" value="Segment"/>
</dbReference>
<dbReference type="GO" id="GO:0098996">
    <property type="term" value="P:symbiont entry into host cell via disruption of host cell glycocalyx"/>
    <property type="evidence" value="ECO:0007669"/>
    <property type="project" value="UniProtKB-KW"/>
</dbReference>
<evidence type="ECO:0000313" key="8">
    <source>
        <dbReference type="EMBL" id="UAW09804.1"/>
    </source>
</evidence>
<evidence type="ECO:0000256" key="2">
    <source>
        <dbReference type="ARBA" id="ARBA00022717"/>
    </source>
</evidence>
<dbReference type="EMBL" id="MZ868724">
    <property type="protein sequence ID" value="UAW09804.1"/>
    <property type="molecule type" value="Genomic_DNA"/>
</dbReference>
<keyword evidence="3" id="KW-1227">Viral tail protein</keyword>
<keyword evidence="5" id="KW-1160">Virus entry into host cell</keyword>
<reference evidence="8 9" key="1">
    <citation type="submission" date="2021-08" db="EMBL/GenBank/DDBJ databases">
        <authorList>
            <person name="Shneider M.M."/>
            <person name="Timoshina O.Y."/>
            <person name="Popova A.V."/>
            <person name="Mikhailova Y.V."/>
            <person name="Yanushevich Y.G."/>
            <person name="Shelenkov A.A."/>
            <person name="Miroshnikov K.A."/>
        </authorList>
    </citation>
    <scope>NUCLEOTIDE SEQUENCE [LARGE SCALE GENOMIC DNA]</scope>
</reference>
<keyword evidence="2" id="KW-1235">Degradation of host cell envelope components during virus entry</keyword>
<name>A0AAE9BS95_9CAUD</name>
<accession>A0AAE9BS95</accession>
<evidence type="ECO:0000256" key="4">
    <source>
        <dbReference type="ARBA" id="ARBA00022844"/>
    </source>
</evidence>
<dbReference type="InterPro" id="IPR011050">
    <property type="entry name" value="Pectin_lyase_fold/virulence"/>
</dbReference>
<keyword evidence="7" id="KW-0175">Coiled coil</keyword>
<keyword evidence="9" id="KW-1185">Reference proteome</keyword>
<organism evidence="8 9">
    <name type="scientific">Acinetobacter phage APK09</name>
    <dbReference type="NCBI Taxonomy" id="2873387"/>
    <lineage>
        <taxon>Viruses</taxon>
        <taxon>Duplodnaviria</taxon>
        <taxon>Heunggongvirae</taxon>
        <taxon>Uroviricota</taxon>
        <taxon>Caudoviricetes</taxon>
        <taxon>Autographivirales</taxon>
        <taxon>Autoscriptoviridae</taxon>
        <taxon>Beijerinckvirinae</taxon>
        <taxon>Friunavirus</taxon>
        <taxon>Friunavirus APK09</taxon>
    </lineage>
</organism>
<evidence type="ECO:0000256" key="6">
    <source>
        <dbReference type="ARBA" id="ARBA00035731"/>
    </source>
</evidence>
<evidence type="ECO:0000256" key="7">
    <source>
        <dbReference type="SAM" id="Coils"/>
    </source>
</evidence>
<dbReference type="CDD" id="cd20481">
    <property type="entry name" value="phage_tailspike_middle"/>
    <property type="match status" value="1"/>
</dbReference>
<keyword evidence="6" id="KW-1238">Degradation of host capsule during virus entry</keyword>
<gene>
    <name evidence="8" type="ORF">APK09_48</name>
</gene>